<proteinExistence type="predicted"/>
<name>A0ABQ1FT95_9BACL</name>
<dbReference type="Proteomes" id="UP000609323">
    <property type="component" value="Unassembled WGS sequence"/>
</dbReference>
<dbReference type="EMBL" id="BMHF01000003">
    <property type="protein sequence ID" value="GGA29320.1"/>
    <property type="molecule type" value="Genomic_DNA"/>
</dbReference>
<organism evidence="1 2">
    <name type="scientific">Paenibacillus physcomitrellae</name>
    <dbReference type="NCBI Taxonomy" id="1619311"/>
    <lineage>
        <taxon>Bacteria</taxon>
        <taxon>Bacillati</taxon>
        <taxon>Bacillota</taxon>
        <taxon>Bacilli</taxon>
        <taxon>Bacillales</taxon>
        <taxon>Paenibacillaceae</taxon>
        <taxon>Paenibacillus</taxon>
    </lineage>
</organism>
<evidence type="ECO:0000313" key="2">
    <source>
        <dbReference type="Proteomes" id="UP000609323"/>
    </source>
</evidence>
<gene>
    <name evidence="1" type="ORF">GCM10010917_12880</name>
</gene>
<comment type="caution">
    <text evidence="1">The sequence shown here is derived from an EMBL/GenBank/DDBJ whole genome shotgun (WGS) entry which is preliminary data.</text>
</comment>
<accession>A0ABQ1FT95</accession>
<reference evidence="2" key="1">
    <citation type="journal article" date="2019" name="Int. J. Syst. Evol. Microbiol.">
        <title>The Global Catalogue of Microorganisms (GCM) 10K type strain sequencing project: providing services to taxonomists for standard genome sequencing and annotation.</title>
        <authorList>
            <consortium name="The Broad Institute Genomics Platform"/>
            <consortium name="The Broad Institute Genome Sequencing Center for Infectious Disease"/>
            <person name="Wu L."/>
            <person name="Ma J."/>
        </authorList>
    </citation>
    <scope>NUCLEOTIDE SEQUENCE [LARGE SCALE GENOMIC DNA]</scope>
    <source>
        <strain evidence="2">CGMCC 1.15044</strain>
    </source>
</reference>
<dbReference type="RefSeq" id="WP_094092930.1">
    <property type="nucleotide sequence ID" value="NZ_BMHF01000003.1"/>
</dbReference>
<sequence length="181" mass="20148">MKRMISGAVLPAALGILILLAIVIYTGTYSYNHSSISKVLNSEDGSWTFIPFAQGEIALLNDDKELDAIYLKRGLLGWNKVIEPAPIPKNTQAYNQRFSFFQADGQTFIFGYFPSDDMKTVTFNDEPSSFGSGSLEISYRVGEDGSWFIPVNRNISSLNGDDLYVTLDDGTRISYPFTELN</sequence>
<protein>
    <submittedName>
        <fullName evidence="1">Uncharacterized protein</fullName>
    </submittedName>
</protein>
<evidence type="ECO:0000313" key="1">
    <source>
        <dbReference type="EMBL" id="GGA29320.1"/>
    </source>
</evidence>
<keyword evidence="2" id="KW-1185">Reference proteome</keyword>